<comment type="subcellular location">
    <subcellularLocation>
        <location evidence="1">Nucleus</location>
    </subcellularLocation>
</comment>
<dbReference type="SMART" id="SM00906">
    <property type="entry name" value="Fungal_trans"/>
    <property type="match status" value="1"/>
</dbReference>
<dbReference type="InterPro" id="IPR050987">
    <property type="entry name" value="AtrR-like"/>
</dbReference>
<reference evidence="6 7" key="1">
    <citation type="submission" date="2021-02" db="EMBL/GenBank/DDBJ databases">
        <title>Genome assembly of Pseudopithomyces chartarum.</title>
        <authorList>
            <person name="Jauregui R."/>
            <person name="Singh J."/>
            <person name="Voisey C."/>
        </authorList>
    </citation>
    <scope>NUCLEOTIDE SEQUENCE [LARGE SCALE GENOMIC DNA]</scope>
    <source>
        <strain evidence="6 7">AGR01</strain>
    </source>
</reference>
<evidence type="ECO:0000313" key="6">
    <source>
        <dbReference type="EMBL" id="KAK3202604.1"/>
    </source>
</evidence>
<evidence type="ECO:0000313" key="7">
    <source>
        <dbReference type="Proteomes" id="UP001280581"/>
    </source>
</evidence>
<evidence type="ECO:0000256" key="4">
    <source>
        <dbReference type="ARBA" id="ARBA00023242"/>
    </source>
</evidence>
<keyword evidence="2" id="KW-0479">Metal-binding</keyword>
<comment type="caution">
    <text evidence="6">The sequence shown here is derived from an EMBL/GenBank/DDBJ whole genome shotgun (WGS) entry which is preliminary data.</text>
</comment>
<dbReference type="GO" id="GO:0006351">
    <property type="term" value="P:DNA-templated transcription"/>
    <property type="evidence" value="ECO:0007669"/>
    <property type="project" value="InterPro"/>
</dbReference>
<sequence length="392" mass="42723">MTLHYIFQGQETAAWAMLIQTCVMATTVGIKVTTPRTGEDRRLGALDYGERVWWALYCLEKQYAFELGRSSNILELPREHPVIRASDGPLGQEDAAFIIVTSLARTLQEISTACTSVGEREDKSLDAEALRGAIAAKVATTGECVALLGEWARRLPEKYSLLLAEEAICEATEVIAKGQPWEHLVRHGQTIVANAARKILALTMEGADHAEGTLMPTFVISLHAAIVLYIYGIRHPEARMKPVDQTLISNALTRIEELLTRVPCDPGSMHSAIKAFGDIFHRPIHTLLAGTNTLPEGIQVVPMEASAEPTEPPQGLVTPSDYVSMTDGFIPVNRVPPPADQIWGGNEVHTNHLDGGVPLDELTYASAFADQIGWDWSTFSQLLSIPGSPGVE</sequence>
<keyword evidence="7" id="KW-1185">Reference proteome</keyword>
<accession>A0AAN6LRR5</accession>
<protein>
    <recommendedName>
        <fullName evidence="5">Xylanolytic transcriptional activator regulatory domain-containing protein</fullName>
    </recommendedName>
</protein>
<dbReference type="CDD" id="cd12148">
    <property type="entry name" value="fungal_TF_MHR"/>
    <property type="match status" value="1"/>
</dbReference>
<dbReference type="EMBL" id="WVTA01000013">
    <property type="protein sequence ID" value="KAK3202604.1"/>
    <property type="molecule type" value="Genomic_DNA"/>
</dbReference>
<dbReference type="PANTHER" id="PTHR46910">
    <property type="entry name" value="TRANSCRIPTION FACTOR PDR1"/>
    <property type="match status" value="1"/>
</dbReference>
<gene>
    <name evidence="6" type="ORF">GRF29_154g126729</name>
</gene>
<dbReference type="Proteomes" id="UP001280581">
    <property type="component" value="Unassembled WGS sequence"/>
</dbReference>
<dbReference type="InterPro" id="IPR007219">
    <property type="entry name" value="XnlR_reg_dom"/>
</dbReference>
<organism evidence="6 7">
    <name type="scientific">Pseudopithomyces chartarum</name>
    <dbReference type="NCBI Taxonomy" id="1892770"/>
    <lineage>
        <taxon>Eukaryota</taxon>
        <taxon>Fungi</taxon>
        <taxon>Dikarya</taxon>
        <taxon>Ascomycota</taxon>
        <taxon>Pezizomycotina</taxon>
        <taxon>Dothideomycetes</taxon>
        <taxon>Pleosporomycetidae</taxon>
        <taxon>Pleosporales</taxon>
        <taxon>Massarineae</taxon>
        <taxon>Didymosphaeriaceae</taxon>
        <taxon>Pseudopithomyces</taxon>
    </lineage>
</organism>
<dbReference type="GO" id="GO:0005634">
    <property type="term" value="C:nucleus"/>
    <property type="evidence" value="ECO:0007669"/>
    <property type="project" value="UniProtKB-SubCell"/>
</dbReference>
<evidence type="ECO:0000256" key="1">
    <source>
        <dbReference type="ARBA" id="ARBA00004123"/>
    </source>
</evidence>
<keyword evidence="4" id="KW-0539">Nucleus</keyword>
<dbReference type="GO" id="GO:0008270">
    <property type="term" value="F:zinc ion binding"/>
    <property type="evidence" value="ECO:0007669"/>
    <property type="project" value="InterPro"/>
</dbReference>
<dbReference type="PANTHER" id="PTHR46910:SF3">
    <property type="entry name" value="HALOTOLERANCE PROTEIN 9-RELATED"/>
    <property type="match status" value="1"/>
</dbReference>
<name>A0AAN6LRR5_9PLEO</name>
<keyword evidence="3" id="KW-0238">DNA-binding</keyword>
<proteinExistence type="predicted"/>
<dbReference type="AlphaFoldDB" id="A0AAN6LRR5"/>
<dbReference type="GO" id="GO:0003700">
    <property type="term" value="F:DNA-binding transcription factor activity"/>
    <property type="evidence" value="ECO:0007669"/>
    <property type="project" value="InterPro"/>
</dbReference>
<evidence type="ECO:0000259" key="5">
    <source>
        <dbReference type="SMART" id="SM00906"/>
    </source>
</evidence>
<feature type="domain" description="Xylanolytic transcriptional activator regulatory" evidence="5">
    <location>
        <begin position="14"/>
        <end position="87"/>
    </location>
</feature>
<evidence type="ECO:0000256" key="2">
    <source>
        <dbReference type="ARBA" id="ARBA00022723"/>
    </source>
</evidence>
<evidence type="ECO:0000256" key="3">
    <source>
        <dbReference type="ARBA" id="ARBA00023125"/>
    </source>
</evidence>
<dbReference type="GO" id="GO:0003677">
    <property type="term" value="F:DNA binding"/>
    <property type="evidence" value="ECO:0007669"/>
    <property type="project" value="UniProtKB-KW"/>
</dbReference>